<dbReference type="InterPro" id="IPR007111">
    <property type="entry name" value="NACHT_NTPase"/>
</dbReference>
<dbReference type="AlphaFoldDB" id="K5WL70"/>
<keyword evidence="1" id="KW-0677">Repeat</keyword>
<dbReference type="KEGG" id="pco:PHACADRAFT_189303"/>
<dbReference type="OrthoDB" id="3228837at2759"/>
<evidence type="ECO:0000256" key="1">
    <source>
        <dbReference type="ARBA" id="ARBA00022737"/>
    </source>
</evidence>
<evidence type="ECO:0000313" key="3">
    <source>
        <dbReference type="EMBL" id="EKM60175.1"/>
    </source>
</evidence>
<gene>
    <name evidence="3" type="ORF">PHACADRAFT_189303</name>
</gene>
<dbReference type="EMBL" id="JH930468">
    <property type="protein sequence ID" value="EKM60175.1"/>
    <property type="molecule type" value="Genomic_DNA"/>
</dbReference>
<name>K5WL70_PHACS</name>
<dbReference type="Gene3D" id="3.40.50.300">
    <property type="entry name" value="P-loop containing nucleotide triphosphate hydrolases"/>
    <property type="match status" value="1"/>
</dbReference>
<dbReference type="STRING" id="650164.K5WL70"/>
<dbReference type="Proteomes" id="UP000008370">
    <property type="component" value="Unassembled WGS sequence"/>
</dbReference>
<keyword evidence="4" id="KW-1185">Reference proteome</keyword>
<dbReference type="SUPFAM" id="SSF52540">
    <property type="entry name" value="P-loop containing nucleoside triphosphate hydrolases"/>
    <property type="match status" value="1"/>
</dbReference>
<dbReference type="RefSeq" id="XP_007389652.1">
    <property type="nucleotide sequence ID" value="XM_007389590.1"/>
</dbReference>
<dbReference type="Pfam" id="PF24883">
    <property type="entry name" value="NPHP3_N"/>
    <property type="match status" value="1"/>
</dbReference>
<sequence>MTRTRPGRRDEISDIALGAAKPILDVLETALDLAPVPGLGLIPKALSTIIDIVEAARANKESREAFIAKAKALGSAIKETLESANILIARYGGDEDKTMEAMDKIAYSEELTSGAQDLLRKLGDLVKAARKLKVDAGRVRGFLRGITDASRNKTALKRMENSLGIAVNEFHHKSQLAIDKGIQEIQHLLKEASEQRVIDSLVRADAGYHSVDERKSGFKEGTRKDLFDELDLWSTGRFPESSPKRFYFLAGSAGVGKTAIAHQLCKRLADFESSPPSVSLLGASFFFVRGDKNKGSARLLFPTLARQLASFQPSLRAHIVNASREYIKQGDRQQIEYAFNMLLYRPLVKASTSHQAPVFLVLDALDECIEEEELSTSLRLLVKLVHKVPWLYIFATSRPDVANIVHMRNLNDTLEDWEGDVERYLTDALLKMPLYEERVLSNSHSVADLVKRAGGLFIFARTALDTLERHPNQEEAFAAVLSPTESSPMDSMYLDILRSAYPPPYLQQFPRLHGCLLSLLAIIALQFTLLPPGAITLLGNDLFKKDVIQNRISENHALAGGIGLSKEDGDDILSRLSSVLFVTSSNGCVTPLHVTFGEFLLNSKRCDSLYHVDRGEGHAGLASACISAFSLKTAIDFLAACRDNEFTMKSYGFYLMRFSSLHLRNAAGNEELAKDLRTMSQGVQVPIMLRTTRFVPDSAVHDEDQSLWKDIKDFEERRGRHVRIDQSSRSSDESSSISSEYIKFAAYSKKYLDYILSYSASPVPQITQEDILRSIREDPALPGKSDFGQIDIERYRSVLEGLKRDIDDDARATDLWYDRSLPSKNVDEL</sequence>
<dbReference type="HOGENOM" id="CLU_000288_6_14_1"/>
<dbReference type="InterPro" id="IPR027417">
    <property type="entry name" value="P-loop_NTPase"/>
</dbReference>
<dbReference type="PROSITE" id="PS50837">
    <property type="entry name" value="NACHT"/>
    <property type="match status" value="1"/>
</dbReference>
<proteinExistence type="predicted"/>
<dbReference type="InParanoid" id="K5WL70"/>
<accession>K5WL70</accession>
<feature type="domain" description="NACHT" evidence="2">
    <location>
        <begin position="245"/>
        <end position="400"/>
    </location>
</feature>
<dbReference type="PANTHER" id="PTHR10039">
    <property type="entry name" value="AMELOGENIN"/>
    <property type="match status" value="1"/>
</dbReference>
<evidence type="ECO:0000313" key="4">
    <source>
        <dbReference type="Proteomes" id="UP000008370"/>
    </source>
</evidence>
<protein>
    <recommendedName>
        <fullName evidence="2">NACHT domain-containing protein</fullName>
    </recommendedName>
</protein>
<reference evidence="3 4" key="1">
    <citation type="journal article" date="2012" name="BMC Genomics">
        <title>Comparative genomics of the white-rot fungi, Phanerochaete carnosa and P. chrysosporium, to elucidate the genetic basis of the distinct wood types they colonize.</title>
        <authorList>
            <person name="Suzuki H."/>
            <person name="MacDonald J."/>
            <person name="Syed K."/>
            <person name="Salamov A."/>
            <person name="Hori C."/>
            <person name="Aerts A."/>
            <person name="Henrissat B."/>
            <person name="Wiebenga A."/>
            <person name="vanKuyk P.A."/>
            <person name="Barry K."/>
            <person name="Lindquist E."/>
            <person name="LaButti K."/>
            <person name="Lapidus A."/>
            <person name="Lucas S."/>
            <person name="Coutinho P."/>
            <person name="Gong Y."/>
            <person name="Samejima M."/>
            <person name="Mahadevan R."/>
            <person name="Abou-Zaid M."/>
            <person name="de Vries R.P."/>
            <person name="Igarashi K."/>
            <person name="Yadav J.S."/>
            <person name="Grigoriev I.V."/>
            <person name="Master E.R."/>
        </authorList>
    </citation>
    <scope>NUCLEOTIDE SEQUENCE [LARGE SCALE GENOMIC DNA]</scope>
    <source>
        <strain evidence="3 4">HHB-10118-sp</strain>
    </source>
</reference>
<dbReference type="GeneID" id="18910552"/>
<evidence type="ECO:0000259" key="2">
    <source>
        <dbReference type="PROSITE" id="PS50837"/>
    </source>
</evidence>
<organism evidence="3 4">
    <name type="scientific">Phanerochaete carnosa (strain HHB-10118-sp)</name>
    <name type="common">White-rot fungus</name>
    <name type="synonym">Peniophora carnosa</name>
    <dbReference type="NCBI Taxonomy" id="650164"/>
    <lineage>
        <taxon>Eukaryota</taxon>
        <taxon>Fungi</taxon>
        <taxon>Dikarya</taxon>
        <taxon>Basidiomycota</taxon>
        <taxon>Agaricomycotina</taxon>
        <taxon>Agaricomycetes</taxon>
        <taxon>Polyporales</taxon>
        <taxon>Phanerochaetaceae</taxon>
        <taxon>Phanerochaete</taxon>
    </lineage>
</organism>
<dbReference type="InterPro" id="IPR056884">
    <property type="entry name" value="NPHP3-like_N"/>
</dbReference>